<dbReference type="eggNOG" id="ENOG503371A">
    <property type="taxonomic scope" value="Bacteria"/>
</dbReference>
<dbReference type="PATRIC" id="fig|388467.6.peg.3257"/>
<protein>
    <recommendedName>
        <fullName evidence="3">DUF2281 domain-containing protein</fullName>
    </recommendedName>
</protein>
<dbReference type="Proteomes" id="UP000027395">
    <property type="component" value="Chromosome"/>
</dbReference>
<accession>A0A073CIG5</accession>
<proteinExistence type="predicted"/>
<evidence type="ECO:0008006" key="3">
    <source>
        <dbReference type="Google" id="ProtNLM"/>
    </source>
</evidence>
<sequence length="95" mass="11110">MNNCDTTNNKRKLKNMINLDTIQQDIASLPPDAQQVIFELVCVLKKSYFPNQPEIPESKTQDWSDFIGCIEAEPDLARNYKTYLSNELEEKYDHR</sequence>
<evidence type="ECO:0000313" key="2">
    <source>
        <dbReference type="Proteomes" id="UP000027395"/>
    </source>
</evidence>
<evidence type="ECO:0000313" key="1">
    <source>
        <dbReference type="EMBL" id="KEI68104.1"/>
    </source>
</evidence>
<name>A0A073CIG5_PLAA1</name>
<dbReference type="STRING" id="388467.A19Y_3310"/>
<keyword evidence="2" id="KW-1185">Reference proteome</keyword>
<organism evidence="1 2">
    <name type="scientific">Planktothrix agardhii (strain NIVA-CYA 126/8)</name>
    <dbReference type="NCBI Taxonomy" id="388467"/>
    <lineage>
        <taxon>Bacteria</taxon>
        <taxon>Bacillati</taxon>
        <taxon>Cyanobacteriota</taxon>
        <taxon>Cyanophyceae</taxon>
        <taxon>Oscillatoriophycideae</taxon>
        <taxon>Oscillatoriales</taxon>
        <taxon>Microcoleaceae</taxon>
        <taxon>Planktothrix</taxon>
    </lineage>
</organism>
<dbReference type="AlphaFoldDB" id="A0A073CIG5"/>
<dbReference type="HOGENOM" id="CLU_188368_0_0_3"/>
<gene>
    <name evidence="1" type="ORF">A19Y_3310</name>
</gene>
<dbReference type="EMBL" id="CM002803">
    <property type="protein sequence ID" value="KEI68104.1"/>
    <property type="molecule type" value="Genomic_DNA"/>
</dbReference>
<reference evidence="1 2" key="1">
    <citation type="journal article" date="2014" name="Appl. Environ. Microbiol.">
        <title>Elucidation of insertion elements encoded on plasmids and in vitro construction of shuttle vectors from the toxic cyanobacterium Planktothrix.</title>
        <authorList>
            <person name="Christiansen G."/>
            <person name="Goesmann A."/>
            <person name="Kurmayer R."/>
        </authorList>
    </citation>
    <scope>NUCLEOTIDE SEQUENCE [LARGE SCALE GENOMIC DNA]</scope>
    <source>
        <strain evidence="1 2">NIVA-CYA 126/8</strain>
    </source>
</reference>